<name>A0A074Z8M3_OPIVI</name>
<keyword evidence="3" id="KW-1185">Reference proteome</keyword>
<sequence>MRAFTGDGRHKKGCGTNHKSSDSRLILLRSCHLVSTQFLNHQPEQGVFEEARLGQPGSIPALVFPLGGMAARHRKGVTAEQYSFPMVRNE</sequence>
<organism evidence="2 3">
    <name type="scientific">Opisthorchis viverrini</name>
    <name type="common">Southeast Asian liver fluke</name>
    <dbReference type="NCBI Taxonomy" id="6198"/>
    <lineage>
        <taxon>Eukaryota</taxon>
        <taxon>Metazoa</taxon>
        <taxon>Spiralia</taxon>
        <taxon>Lophotrochozoa</taxon>
        <taxon>Platyhelminthes</taxon>
        <taxon>Trematoda</taxon>
        <taxon>Digenea</taxon>
        <taxon>Opisthorchiida</taxon>
        <taxon>Opisthorchiata</taxon>
        <taxon>Opisthorchiidae</taxon>
        <taxon>Opisthorchis</taxon>
    </lineage>
</organism>
<dbReference type="Proteomes" id="UP000054324">
    <property type="component" value="Unassembled WGS sequence"/>
</dbReference>
<dbReference type="RefSeq" id="XP_009174328.1">
    <property type="nucleotide sequence ID" value="XM_009176064.1"/>
</dbReference>
<evidence type="ECO:0000313" key="2">
    <source>
        <dbReference type="EMBL" id="KER21932.1"/>
    </source>
</evidence>
<evidence type="ECO:0000313" key="3">
    <source>
        <dbReference type="Proteomes" id="UP000054324"/>
    </source>
</evidence>
<gene>
    <name evidence="2" type="ORF">T265_09862</name>
</gene>
<accession>A0A074Z8M3</accession>
<evidence type="ECO:0000256" key="1">
    <source>
        <dbReference type="SAM" id="MobiDB-lite"/>
    </source>
</evidence>
<dbReference type="KEGG" id="ovi:T265_09862"/>
<dbReference type="EMBL" id="KL596931">
    <property type="protein sequence ID" value="KER21932.1"/>
    <property type="molecule type" value="Genomic_DNA"/>
</dbReference>
<dbReference type="GeneID" id="20324030"/>
<dbReference type="CTD" id="20324030"/>
<dbReference type="AlphaFoldDB" id="A0A074Z8M3"/>
<dbReference type="OrthoDB" id="6266369at2759"/>
<reference evidence="2 3" key="1">
    <citation type="submission" date="2013-11" db="EMBL/GenBank/DDBJ databases">
        <title>Opisthorchis viverrini - life in the bile duct.</title>
        <authorList>
            <person name="Young N.D."/>
            <person name="Nagarajan N."/>
            <person name="Lin S.J."/>
            <person name="Korhonen P.K."/>
            <person name="Jex A.R."/>
            <person name="Hall R.S."/>
            <person name="Safavi-Hemami H."/>
            <person name="Kaewkong W."/>
            <person name="Bertrand D."/>
            <person name="Gao S."/>
            <person name="Seet Q."/>
            <person name="Wongkham S."/>
            <person name="Teh B.T."/>
            <person name="Wongkham C."/>
            <person name="Intapan P.M."/>
            <person name="Maleewong W."/>
            <person name="Yang X."/>
            <person name="Hu M."/>
            <person name="Wang Z."/>
            <person name="Hofmann A."/>
            <person name="Sternberg P.W."/>
            <person name="Tan P."/>
            <person name="Wang J."/>
            <person name="Gasser R.B."/>
        </authorList>
    </citation>
    <scope>NUCLEOTIDE SEQUENCE [LARGE SCALE GENOMIC DNA]</scope>
</reference>
<feature type="region of interest" description="Disordered" evidence="1">
    <location>
        <begin position="1"/>
        <end position="20"/>
    </location>
</feature>
<protein>
    <submittedName>
        <fullName evidence="2">Uncharacterized protein</fullName>
    </submittedName>
</protein>
<proteinExistence type="predicted"/>